<keyword evidence="1" id="KW-0479">Metal-binding</keyword>
<sequence length="397" mass="44436">MALLEKYTWEAFFNKPPMGRDPAGDPTSRENCKQTLHTTTGLDTQKHILGRVKVSGNTLIITVSTSDAREFRFVITSKQYELKRLPCFGTTADFSRGVFYKSLPDRPLPDLTAANPFGTPFGAPAPNATGLGLFGSFLPAAAGHALPATQQLMQSPASQTTLPTPFQPLVNPLTTTARLAASTSTNPPGNLGDSTTGVKSTTDVSESATERQNLGGRSGSGKKGGKMDIDTDFIDGIEKKWQAKEKILQSEMERMTTQIRSREDEINGLKSVIDDLKKKQFQPRMERLKAIERDIKNRMEEYALAEERMETGFLCPHDVKLFKQPITLIPCGHTYCSPCLDYITEENYNHIKCKVCPMPVEHVFRNEQLESVEEQFIRRKELTLSFLEWYVSNFGYY</sequence>
<feature type="compositionally biased region" description="Polar residues" evidence="6">
    <location>
        <begin position="186"/>
        <end position="212"/>
    </location>
</feature>
<keyword evidence="3" id="KW-0862">Zinc</keyword>
<protein>
    <recommendedName>
        <fullName evidence="7">RING-type domain-containing protein</fullName>
    </recommendedName>
</protein>
<dbReference type="Proteomes" id="UP001212841">
    <property type="component" value="Unassembled WGS sequence"/>
</dbReference>
<evidence type="ECO:0000256" key="2">
    <source>
        <dbReference type="ARBA" id="ARBA00022771"/>
    </source>
</evidence>
<keyword evidence="5" id="KW-0175">Coiled coil</keyword>
<dbReference type="GO" id="GO:0008270">
    <property type="term" value="F:zinc ion binding"/>
    <property type="evidence" value="ECO:0007669"/>
    <property type="project" value="UniProtKB-KW"/>
</dbReference>
<evidence type="ECO:0000313" key="9">
    <source>
        <dbReference type="Proteomes" id="UP001212841"/>
    </source>
</evidence>
<keyword evidence="9" id="KW-1185">Reference proteome</keyword>
<dbReference type="AlphaFoldDB" id="A0AAD5SAE2"/>
<dbReference type="InterPro" id="IPR027370">
    <property type="entry name" value="Znf-RING_euk"/>
</dbReference>
<feature type="coiled-coil region" evidence="5">
    <location>
        <begin position="259"/>
        <end position="308"/>
    </location>
</feature>
<dbReference type="EMBL" id="JADGJD010000639">
    <property type="protein sequence ID" value="KAJ3049474.1"/>
    <property type="molecule type" value="Genomic_DNA"/>
</dbReference>
<evidence type="ECO:0000256" key="1">
    <source>
        <dbReference type="ARBA" id="ARBA00022723"/>
    </source>
</evidence>
<comment type="caution">
    <text evidence="8">The sequence shown here is derived from an EMBL/GenBank/DDBJ whole genome shotgun (WGS) entry which is preliminary data.</text>
</comment>
<dbReference type="PROSITE" id="PS50089">
    <property type="entry name" value="ZF_RING_2"/>
    <property type="match status" value="1"/>
</dbReference>
<keyword evidence="2 4" id="KW-0863">Zinc-finger</keyword>
<dbReference type="SUPFAM" id="SSF57850">
    <property type="entry name" value="RING/U-box"/>
    <property type="match status" value="1"/>
</dbReference>
<evidence type="ECO:0000313" key="8">
    <source>
        <dbReference type="EMBL" id="KAJ3049474.1"/>
    </source>
</evidence>
<organism evidence="8 9">
    <name type="scientific">Rhizophlyctis rosea</name>
    <dbReference type="NCBI Taxonomy" id="64517"/>
    <lineage>
        <taxon>Eukaryota</taxon>
        <taxon>Fungi</taxon>
        <taxon>Fungi incertae sedis</taxon>
        <taxon>Chytridiomycota</taxon>
        <taxon>Chytridiomycota incertae sedis</taxon>
        <taxon>Chytridiomycetes</taxon>
        <taxon>Rhizophlyctidales</taxon>
        <taxon>Rhizophlyctidaceae</taxon>
        <taxon>Rhizophlyctis</taxon>
    </lineage>
</organism>
<dbReference type="InterPro" id="IPR017907">
    <property type="entry name" value="Znf_RING_CS"/>
</dbReference>
<dbReference type="PROSITE" id="PS00518">
    <property type="entry name" value="ZF_RING_1"/>
    <property type="match status" value="1"/>
</dbReference>
<name>A0AAD5SAE2_9FUNG</name>
<evidence type="ECO:0000256" key="5">
    <source>
        <dbReference type="SAM" id="Coils"/>
    </source>
</evidence>
<evidence type="ECO:0000256" key="6">
    <source>
        <dbReference type="SAM" id="MobiDB-lite"/>
    </source>
</evidence>
<reference evidence="8" key="1">
    <citation type="submission" date="2020-05" db="EMBL/GenBank/DDBJ databases">
        <title>Phylogenomic resolution of chytrid fungi.</title>
        <authorList>
            <person name="Stajich J.E."/>
            <person name="Amses K."/>
            <person name="Simmons R."/>
            <person name="Seto K."/>
            <person name="Myers J."/>
            <person name="Bonds A."/>
            <person name="Quandt C.A."/>
            <person name="Barry K."/>
            <person name="Liu P."/>
            <person name="Grigoriev I."/>
            <person name="Longcore J.E."/>
            <person name="James T.Y."/>
        </authorList>
    </citation>
    <scope>NUCLEOTIDE SEQUENCE</scope>
    <source>
        <strain evidence="8">JEL0318</strain>
    </source>
</reference>
<evidence type="ECO:0000256" key="4">
    <source>
        <dbReference type="PROSITE-ProRule" id="PRU00175"/>
    </source>
</evidence>
<dbReference type="Pfam" id="PF13445">
    <property type="entry name" value="zf-RING_UBOX"/>
    <property type="match status" value="1"/>
</dbReference>
<dbReference type="InterPro" id="IPR001841">
    <property type="entry name" value="Znf_RING"/>
</dbReference>
<dbReference type="InterPro" id="IPR013083">
    <property type="entry name" value="Znf_RING/FYVE/PHD"/>
</dbReference>
<gene>
    <name evidence="8" type="ORF">HK097_009533</name>
</gene>
<proteinExistence type="predicted"/>
<feature type="region of interest" description="Disordered" evidence="6">
    <location>
        <begin position="180"/>
        <end position="228"/>
    </location>
</feature>
<evidence type="ECO:0000259" key="7">
    <source>
        <dbReference type="PROSITE" id="PS50089"/>
    </source>
</evidence>
<evidence type="ECO:0000256" key="3">
    <source>
        <dbReference type="ARBA" id="ARBA00022833"/>
    </source>
</evidence>
<dbReference type="Gene3D" id="3.30.40.10">
    <property type="entry name" value="Zinc/RING finger domain, C3HC4 (zinc finger)"/>
    <property type="match status" value="1"/>
</dbReference>
<accession>A0AAD5SAE2</accession>
<feature type="domain" description="RING-type" evidence="7">
    <location>
        <begin position="314"/>
        <end position="356"/>
    </location>
</feature>